<proteinExistence type="inferred from homology"/>
<feature type="transmembrane region" description="Helical" evidence="6">
    <location>
        <begin position="97"/>
        <end position="116"/>
    </location>
</feature>
<dbReference type="InterPro" id="IPR037185">
    <property type="entry name" value="EmrE-like"/>
</dbReference>
<feature type="domain" description="EamA" evidence="7">
    <location>
        <begin position="12"/>
        <end position="143"/>
    </location>
</feature>
<evidence type="ECO:0000256" key="1">
    <source>
        <dbReference type="ARBA" id="ARBA00004141"/>
    </source>
</evidence>
<feature type="transmembrane region" description="Helical" evidence="6">
    <location>
        <begin position="160"/>
        <end position="178"/>
    </location>
</feature>
<dbReference type="Proteomes" id="UP001500975">
    <property type="component" value="Unassembled WGS sequence"/>
</dbReference>
<evidence type="ECO:0000256" key="3">
    <source>
        <dbReference type="ARBA" id="ARBA00022692"/>
    </source>
</evidence>
<reference evidence="9" key="1">
    <citation type="journal article" date="2019" name="Int. J. Syst. Evol. Microbiol.">
        <title>The Global Catalogue of Microorganisms (GCM) 10K type strain sequencing project: providing services to taxonomists for standard genome sequencing and annotation.</title>
        <authorList>
            <consortium name="The Broad Institute Genomics Platform"/>
            <consortium name="The Broad Institute Genome Sequencing Center for Infectious Disease"/>
            <person name="Wu L."/>
            <person name="Ma J."/>
        </authorList>
    </citation>
    <scope>NUCLEOTIDE SEQUENCE [LARGE SCALE GENOMIC DNA]</scope>
    <source>
        <strain evidence="9">JCM 17804</strain>
    </source>
</reference>
<comment type="subcellular location">
    <subcellularLocation>
        <location evidence="1">Membrane</location>
        <topology evidence="1">Multi-pass membrane protein</topology>
    </subcellularLocation>
</comment>
<comment type="similarity">
    <text evidence="2">Belongs to the EamA transporter family.</text>
</comment>
<keyword evidence="3 6" id="KW-0812">Transmembrane</keyword>
<evidence type="ECO:0000313" key="8">
    <source>
        <dbReference type="EMBL" id="GAA4336192.1"/>
    </source>
</evidence>
<dbReference type="InterPro" id="IPR050638">
    <property type="entry name" value="AA-Vitamin_Transporters"/>
</dbReference>
<feature type="transmembrane region" description="Helical" evidence="6">
    <location>
        <begin position="128"/>
        <end position="148"/>
    </location>
</feature>
<feature type="transmembrane region" description="Helical" evidence="6">
    <location>
        <begin position="70"/>
        <end position="91"/>
    </location>
</feature>
<evidence type="ECO:0000256" key="2">
    <source>
        <dbReference type="ARBA" id="ARBA00007362"/>
    </source>
</evidence>
<feature type="transmembrane region" description="Helical" evidence="6">
    <location>
        <begin position="190"/>
        <end position="208"/>
    </location>
</feature>
<evidence type="ECO:0000256" key="5">
    <source>
        <dbReference type="ARBA" id="ARBA00023136"/>
    </source>
</evidence>
<dbReference type="PANTHER" id="PTHR32322">
    <property type="entry name" value="INNER MEMBRANE TRANSPORTER"/>
    <property type="match status" value="1"/>
</dbReference>
<feature type="transmembrane region" description="Helical" evidence="6">
    <location>
        <begin position="12"/>
        <end position="29"/>
    </location>
</feature>
<feature type="domain" description="EamA" evidence="7">
    <location>
        <begin position="157"/>
        <end position="293"/>
    </location>
</feature>
<feature type="transmembrane region" description="Helical" evidence="6">
    <location>
        <begin position="276"/>
        <end position="292"/>
    </location>
</feature>
<evidence type="ECO:0000256" key="6">
    <source>
        <dbReference type="SAM" id="Phobius"/>
    </source>
</evidence>
<feature type="transmembrane region" description="Helical" evidence="6">
    <location>
        <begin position="251"/>
        <end position="270"/>
    </location>
</feature>
<dbReference type="RefSeq" id="WP_345536707.1">
    <property type="nucleotide sequence ID" value="NZ_BAABGJ010000010.1"/>
</dbReference>
<evidence type="ECO:0000256" key="4">
    <source>
        <dbReference type="ARBA" id="ARBA00022989"/>
    </source>
</evidence>
<dbReference type="PANTHER" id="PTHR32322:SF2">
    <property type="entry name" value="EAMA DOMAIN-CONTAINING PROTEIN"/>
    <property type="match status" value="1"/>
</dbReference>
<dbReference type="InterPro" id="IPR000620">
    <property type="entry name" value="EamA_dom"/>
</dbReference>
<feature type="transmembrane region" description="Helical" evidence="6">
    <location>
        <begin position="41"/>
        <end position="58"/>
    </location>
</feature>
<dbReference type="Pfam" id="PF00892">
    <property type="entry name" value="EamA"/>
    <property type="match status" value="2"/>
</dbReference>
<sequence>MIERKSHLDARAIALLLFCCSFWGLQQILIKTTVTEVPPLWQASIRMSGAVLLLWLWCRWRGVPLFERDGTLPGGLLAGLLFTAEFIGIYIGLQHTSASRLTVFLYTAPFVVALLLPRFAPSERLRGVQWLGLAIAFAGVVVAFSESFGHSGSRQLLGDALALMGGIAWGLTTLTIRATRLATASAEKTLFYQIAVTAAVSPMLSILLGERWGVSYSGYAWFSIALQTVIGAFASYLAWMWMLRHYPATRISSFTFLTPLFALVFGVLLLSEPLTLQLVLALAGVALGIVLVNRKSAPPVAQAGATGRAN</sequence>
<name>A0ABP8H9V7_9BURK</name>
<comment type="caution">
    <text evidence="8">The sequence shown here is derived from an EMBL/GenBank/DDBJ whole genome shotgun (WGS) entry which is preliminary data.</text>
</comment>
<evidence type="ECO:0000313" key="9">
    <source>
        <dbReference type="Proteomes" id="UP001500975"/>
    </source>
</evidence>
<organism evidence="8 9">
    <name type="scientific">Variovorax defluvii</name>
    <dbReference type="NCBI Taxonomy" id="913761"/>
    <lineage>
        <taxon>Bacteria</taxon>
        <taxon>Pseudomonadati</taxon>
        <taxon>Pseudomonadota</taxon>
        <taxon>Betaproteobacteria</taxon>
        <taxon>Burkholderiales</taxon>
        <taxon>Comamonadaceae</taxon>
        <taxon>Variovorax</taxon>
    </lineage>
</organism>
<dbReference type="EMBL" id="BAABGJ010000010">
    <property type="protein sequence ID" value="GAA4336192.1"/>
    <property type="molecule type" value="Genomic_DNA"/>
</dbReference>
<protein>
    <submittedName>
        <fullName evidence="8">DMT family transporter</fullName>
    </submittedName>
</protein>
<keyword evidence="9" id="KW-1185">Reference proteome</keyword>
<keyword evidence="5 6" id="KW-0472">Membrane</keyword>
<dbReference type="SUPFAM" id="SSF103481">
    <property type="entry name" value="Multidrug resistance efflux transporter EmrE"/>
    <property type="match status" value="2"/>
</dbReference>
<feature type="transmembrane region" description="Helical" evidence="6">
    <location>
        <begin position="220"/>
        <end position="239"/>
    </location>
</feature>
<keyword evidence="4 6" id="KW-1133">Transmembrane helix</keyword>
<evidence type="ECO:0000259" key="7">
    <source>
        <dbReference type="Pfam" id="PF00892"/>
    </source>
</evidence>
<dbReference type="Gene3D" id="1.10.3730.20">
    <property type="match status" value="1"/>
</dbReference>
<accession>A0ABP8H9V7</accession>
<gene>
    <name evidence="8" type="ORF">GCM10023165_13210</name>
</gene>